<evidence type="ECO:0000313" key="1">
    <source>
        <dbReference type="EMBL" id="ASU83594.1"/>
    </source>
</evidence>
<organism evidence="1 2">
    <name type="scientific">Nocardiopsis gilva YIM 90087</name>
    <dbReference type="NCBI Taxonomy" id="1235441"/>
    <lineage>
        <taxon>Bacteria</taxon>
        <taxon>Bacillati</taxon>
        <taxon>Actinomycetota</taxon>
        <taxon>Actinomycetes</taxon>
        <taxon>Streptosporangiales</taxon>
        <taxon>Nocardiopsidaceae</taxon>
        <taxon>Nocardiopsis</taxon>
    </lineage>
</organism>
<dbReference type="Proteomes" id="UP000215005">
    <property type="component" value="Chromosome"/>
</dbReference>
<dbReference type="RefSeq" id="WP_017616799.1">
    <property type="nucleotide sequence ID" value="NZ_ANBG01000025.1"/>
</dbReference>
<dbReference type="KEGG" id="ngv:CDO52_13035"/>
<keyword evidence="2" id="KW-1185">Reference proteome</keyword>
<evidence type="ECO:0000313" key="2">
    <source>
        <dbReference type="Proteomes" id="UP000215005"/>
    </source>
</evidence>
<sequence>MARHPFGATRSDWVMVTGEAITEDDVVTGYVPVMLPGQEVTLWDARTGGTQITDITDPATGDPIATLTADADGNIPQFNGPDGVRKLWGSASSDGSATRYAVIATDLGDDIADLDTRVTTLESGGVGSQVPETVRFSAATVTVAEAASPPPPHRAYNISGASQTVQSVHASVDTAPSTNEMEFDVQVDGTSVFAAAADRPSIPVGANTSGTVSPTGSATFASGSYLTVVPTVGDDAAEAITVSVRVV</sequence>
<dbReference type="EMBL" id="CP022753">
    <property type="protein sequence ID" value="ASU83594.1"/>
    <property type="molecule type" value="Genomic_DNA"/>
</dbReference>
<protein>
    <submittedName>
        <fullName evidence="1">Uncharacterized protein</fullName>
    </submittedName>
</protein>
<dbReference type="OrthoDB" id="3436846at2"/>
<gene>
    <name evidence="1" type="ORF">CDO52_13035</name>
</gene>
<name>A0A223S640_9ACTN</name>
<proteinExistence type="predicted"/>
<reference evidence="1 2" key="1">
    <citation type="submission" date="2017-08" db="EMBL/GenBank/DDBJ databases">
        <title>The complete genome sequence of Nocardiopsis gilva YIM 90087.</title>
        <authorList>
            <person name="Yin M."/>
            <person name="Tang S."/>
        </authorList>
    </citation>
    <scope>NUCLEOTIDE SEQUENCE [LARGE SCALE GENOMIC DNA]</scope>
    <source>
        <strain evidence="1 2">YIM 90087</strain>
    </source>
</reference>
<dbReference type="AlphaFoldDB" id="A0A223S640"/>
<accession>A0A223S640</accession>